<accession>A0ABY6NR36</accession>
<dbReference type="PROSITE" id="PS51257">
    <property type="entry name" value="PROKAR_LIPOPROTEIN"/>
    <property type="match status" value="1"/>
</dbReference>
<feature type="signal peptide" evidence="1">
    <location>
        <begin position="1"/>
        <end position="20"/>
    </location>
</feature>
<sequence>MKIKSFFILFSLLTSLSGCVETTTSIVLHDSIPPEFAVDKKSLKREISAIIPSEVISFSSSKSEKSGAPIHNTLFIQITRDSLPSGWDFSEVTNEIEAVAKKGISNFDAYQKLIIEVSTHEDKDGIKHQKSYKKEINL</sequence>
<evidence type="ECO:0000313" key="2">
    <source>
        <dbReference type="EMBL" id="UZH55369.1"/>
    </source>
</evidence>
<proteinExistence type="predicted"/>
<evidence type="ECO:0008006" key="4">
    <source>
        <dbReference type="Google" id="ProtNLM"/>
    </source>
</evidence>
<dbReference type="RefSeq" id="WP_265163726.1">
    <property type="nucleotide sequence ID" value="NZ_CP069620.1"/>
</dbReference>
<protein>
    <recommendedName>
        <fullName evidence="4">Lipoprotein</fullName>
    </recommendedName>
</protein>
<keyword evidence="3" id="KW-1185">Reference proteome</keyword>
<feature type="chain" id="PRO_5047273191" description="Lipoprotein" evidence="1">
    <location>
        <begin position="21"/>
        <end position="138"/>
    </location>
</feature>
<evidence type="ECO:0000256" key="1">
    <source>
        <dbReference type="SAM" id="SignalP"/>
    </source>
</evidence>
<evidence type="ECO:0000313" key="3">
    <source>
        <dbReference type="Proteomes" id="UP001163981"/>
    </source>
</evidence>
<organism evidence="2 3">
    <name type="scientific">Salinimicrobium tongyeongense</name>
    <dbReference type="NCBI Taxonomy" id="2809707"/>
    <lineage>
        <taxon>Bacteria</taxon>
        <taxon>Pseudomonadati</taxon>
        <taxon>Bacteroidota</taxon>
        <taxon>Flavobacteriia</taxon>
        <taxon>Flavobacteriales</taxon>
        <taxon>Flavobacteriaceae</taxon>
        <taxon>Salinimicrobium</taxon>
    </lineage>
</organism>
<dbReference type="EMBL" id="CP069620">
    <property type="protein sequence ID" value="UZH55369.1"/>
    <property type="molecule type" value="Genomic_DNA"/>
</dbReference>
<name>A0ABY6NR36_9FLAO</name>
<keyword evidence="1" id="KW-0732">Signal</keyword>
<dbReference type="Proteomes" id="UP001163981">
    <property type="component" value="Chromosome"/>
</dbReference>
<reference evidence="2" key="1">
    <citation type="submission" date="2021-02" db="EMBL/GenBank/DDBJ databases">
        <title>Salinimicrobium sp. nov. isolated from seawater in Tongyeong, Republic of Korea.</title>
        <authorList>
            <person name="Lee S.-J."/>
        </authorList>
    </citation>
    <scope>NUCLEOTIDE SEQUENCE</scope>
    <source>
        <strain evidence="2">HN-2-9-2</strain>
    </source>
</reference>
<gene>
    <name evidence="2" type="ORF">JRG66_00225</name>
</gene>